<dbReference type="AlphaFoldDB" id="A0A0B0EDK5"/>
<keyword evidence="1" id="KW-1133">Transmembrane helix</keyword>
<reference evidence="2 3" key="1">
    <citation type="submission" date="2014-10" db="EMBL/GenBank/DDBJ databases">
        <title>Draft genome of anammox bacterium scalindua brodae, obtained using differential coverage binning of sequence data from two enrichment reactors.</title>
        <authorList>
            <person name="Speth D.R."/>
            <person name="Russ L."/>
            <person name="Kartal B."/>
            <person name="Op den Camp H.J."/>
            <person name="Dutilh B.E."/>
            <person name="Jetten M.S."/>
        </authorList>
    </citation>
    <scope>NUCLEOTIDE SEQUENCE [LARGE SCALE GENOMIC DNA]</scope>
    <source>
        <strain evidence="2">RU1</strain>
    </source>
</reference>
<keyword evidence="1" id="KW-0472">Membrane</keyword>
<dbReference type="EMBL" id="JRYO01000213">
    <property type="protein sequence ID" value="KHE91302.1"/>
    <property type="molecule type" value="Genomic_DNA"/>
</dbReference>
<keyword evidence="1" id="KW-0812">Transmembrane</keyword>
<dbReference type="Proteomes" id="UP000030652">
    <property type="component" value="Unassembled WGS sequence"/>
</dbReference>
<gene>
    <name evidence="2" type="ORF">SCABRO_02982</name>
</gene>
<sequence length="65" mass="7307">MRSQFIIHGIAIYGACELAEITYMVVSEMRWSFLGSFLGESKITDEKIPGCSVQSLDLLKYAMVQ</sequence>
<name>A0A0B0EDK5_9BACT</name>
<organism evidence="2 3">
    <name type="scientific">Candidatus Scalindua brodae</name>
    <dbReference type="NCBI Taxonomy" id="237368"/>
    <lineage>
        <taxon>Bacteria</taxon>
        <taxon>Pseudomonadati</taxon>
        <taxon>Planctomycetota</taxon>
        <taxon>Candidatus Brocadiia</taxon>
        <taxon>Candidatus Brocadiales</taxon>
        <taxon>Candidatus Scalinduaceae</taxon>
        <taxon>Candidatus Scalindua</taxon>
    </lineage>
</organism>
<comment type="caution">
    <text evidence="2">The sequence shown here is derived from an EMBL/GenBank/DDBJ whole genome shotgun (WGS) entry which is preliminary data.</text>
</comment>
<evidence type="ECO:0000313" key="3">
    <source>
        <dbReference type="Proteomes" id="UP000030652"/>
    </source>
</evidence>
<evidence type="ECO:0000256" key="1">
    <source>
        <dbReference type="SAM" id="Phobius"/>
    </source>
</evidence>
<protein>
    <submittedName>
        <fullName evidence="2">Uncharacterized protein</fullName>
    </submittedName>
</protein>
<evidence type="ECO:0000313" key="2">
    <source>
        <dbReference type="EMBL" id="KHE91302.1"/>
    </source>
</evidence>
<feature type="transmembrane region" description="Helical" evidence="1">
    <location>
        <begin position="6"/>
        <end position="26"/>
    </location>
</feature>
<proteinExistence type="predicted"/>
<accession>A0A0B0EDK5</accession>